<evidence type="ECO:0000313" key="3">
    <source>
        <dbReference type="EMBL" id="SDK71734.1"/>
    </source>
</evidence>
<dbReference type="GO" id="GO:0005524">
    <property type="term" value="F:ATP binding"/>
    <property type="evidence" value="ECO:0007669"/>
    <property type="project" value="InterPro"/>
</dbReference>
<feature type="region of interest" description="Disordered" evidence="1">
    <location>
        <begin position="28"/>
        <end position="48"/>
    </location>
</feature>
<dbReference type="AlphaFoldDB" id="A0A1G9E6J3"/>
<gene>
    <name evidence="3" type="ORF">SAMN05421869_11854</name>
</gene>
<dbReference type="Proteomes" id="UP000199202">
    <property type="component" value="Unassembled WGS sequence"/>
</dbReference>
<name>A0A1G9E6J3_9ACTN</name>
<dbReference type="InterPro" id="IPR002611">
    <property type="entry name" value="IstB_ATP-bd"/>
</dbReference>
<evidence type="ECO:0000256" key="1">
    <source>
        <dbReference type="SAM" id="MobiDB-lite"/>
    </source>
</evidence>
<protein>
    <recommendedName>
        <fullName evidence="2">IstB-like ATP-binding domain-containing protein</fullName>
    </recommendedName>
</protein>
<feature type="domain" description="IstB-like ATP-binding" evidence="2">
    <location>
        <begin position="64"/>
        <end position="88"/>
    </location>
</feature>
<reference evidence="3 4" key="1">
    <citation type="submission" date="2016-10" db="EMBL/GenBank/DDBJ databases">
        <authorList>
            <person name="de Groot N.N."/>
        </authorList>
    </citation>
    <scope>NUCLEOTIDE SEQUENCE [LARGE SCALE GENOMIC DNA]</scope>
    <source>
        <strain evidence="3 4">CGMCC 4.6533</strain>
    </source>
</reference>
<proteinExistence type="predicted"/>
<evidence type="ECO:0000313" key="4">
    <source>
        <dbReference type="Proteomes" id="UP000199202"/>
    </source>
</evidence>
<dbReference type="EMBL" id="FNDJ01000018">
    <property type="protein sequence ID" value="SDK71734.1"/>
    <property type="molecule type" value="Genomic_DNA"/>
</dbReference>
<evidence type="ECO:0000259" key="2">
    <source>
        <dbReference type="Pfam" id="PF01695"/>
    </source>
</evidence>
<organism evidence="3 4">
    <name type="scientific">Nonomuraea jiangxiensis</name>
    <dbReference type="NCBI Taxonomy" id="633440"/>
    <lineage>
        <taxon>Bacteria</taxon>
        <taxon>Bacillati</taxon>
        <taxon>Actinomycetota</taxon>
        <taxon>Actinomycetes</taxon>
        <taxon>Streptosporangiales</taxon>
        <taxon>Streptosporangiaceae</taxon>
        <taxon>Nonomuraea</taxon>
    </lineage>
</organism>
<dbReference type="Pfam" id="PF01695">
    <property type="entry name" value="IstB_IS21"/>
    <property type="match status" value="1"/>
</dbReference>
<sequence length="99" mass="10828">MRSPRHHPGGHCDTAQSASWDAIRFTSVSRRPGGGRGSTKAVQEAHVTAARPVRTRGRFPGTLLRDRLLHHCEVLAINGPSYRLKNRLATVDIHITATG</sequence>
<accession>A0A1G9E6J3</accession>
<keyword evidence="4" id="KW-1185">Reference proteome</keyword>